<dbReference type="EMBL" id="JAPDGR010001263">
    <property type="protein sequence ID" value="KAJ2984596.1"/>
    <property type="molecule type" value="Genomic_DNA"/>
</dbReference>
<keyword evidence="2" id="KW-1185">Reference proteome</keyword>
<organism evidence="1 2">
    <name type="scientific">Xylaria curta</name>
    <dbReference type="NCBI Taxonomy" id="42375"/>
    <lineage>
        <taxon>Eukaryota</taxon>
        <taxon>Fungi</taxon>
        <taxon>Dikarya</taxon>
        <taxon>Ascomycota</taxon>
        <taxon>Pezizomycotina</taxon>
        <taxon>Sordariomycetes</taxon>
        <taxon>Xylariomycetidae</taxon>
        <taxon>Xylariales</taxon>
        <taxon>Xylariaceae</taxon>
        <taxon>Xylaria</taxon>
    </lineage>
</organism>
<evidence type="ECO:0000313" key="1">
    <source>
        <dbReference type="EMBL" id="KAJ2984596.1"/>
    </source>
</evidence>
<dbReference type="Proteomes" id="UP001143856">
    <property type="component" value="Unassembled WGS sequence"/>
</dbReference>
<name>A0ACC1NYZ8_9PEZI</name>
<comment type="caution">
    <text evidence="1">The sequence shown here is derived from an EMBL/GenBank/DDBJ whole genome shotgun (WGS) entry which is preliminary data.</text>
</comment>
<protein>
    <submittedName>
        <fullName evidence="1">Uncharacterized protein</fullName>
    </submittedName>
</protein>
<evidence type="ECO:0000313" key="2">
    <source>
        <dbReference type="Proteomes" id="UP001143856"/>
    </source>
</evidence>
<proteinExistence type="predicted"/>
<accession>A0ACC1NYZ8</accession>
<reference evidence="1" key="1">
    <citation type="submission" date="2022-10" db="EMBL/GenBank/DDBJ databases">
        <title>Genome Sequence of Xylaria curta.</title>
        <authorList>
            <person name="Buettner E."/>
        </authorList>
    </citation>
    <scope>NUCLEOTIDE SEQUENCE</scope>
    <source>
        <strain evidence="1">Babe10</strain>
    </source>
</reference>
<gene>
    <name evidence="1" type="ORF">NUW58_g5974</name>
</gene>
<sequence length="150" mass="17192">MKYLIRFTQIHETFRLAELQALAVLAKVDLKIIAYSTETPYCLVDLPSDDAARAVIKRSILAHSIHEHWGTAETLDELHSNLKRDTAHLWPLYLTPSFKISIDCYRGSRTQKQKVALINSFSYLGMGEREYTREEIARAFGGAFWQTTCP</sequence>